<dbReference type="AlphaFoldDB" id="A0A1M6TUM4"/>
<dbReference type="SUPFAM" id="SSF54001">
    <property type="entry name" value="Cysteine proteinases"/>
    <property type="match status" value="1"/>
</dbReference>
<reference evidence="2" key="5">
    <citation type="submission" date="2024-05" db="EMBL/GenBank/DDBJ databases">
        <authorList>
            <person name="Sun Q."/>
            <person name="Zhou Y."/>
        </authorList>
    </citation>
    <scope>NUCLEOTIDE SEQUENCE</scope>
    <source>
        <strain evidence="2">CGMCC 1.12707</strain>
    </source>
</reference>
<keyword evidence="5" id="KW-1185">Reference proteome</keyword>
<reference evidence="3" key="2">
    <citation type="submission" date="2016-11" db="EMBL/GenBank/DDBJ databases">
        <authorList>
            <person name="Jaros S."/>
            <person name="Januszkiewicz K."/>
            <person name="Wedrychowicz H."/>
        </authorList>
    </citation>
    <scope>NUCLEOTIDE SEQUENCE [LARGE SCALE GENOMIC DNA]</scope>
    <source>
        <strain evidence="3">DSM 27989</strain>
    </source>
</reference>
<evidence type="ECO:0000313" key="2">
    <source>
        <dbReference type="EMBL" id="GGF04399.1"/>
    </source>
</evidence>
<dbReference type="Gene3D" id="3.10.620.30">
    <property type="match status" value="1"/>
</dbReference>
<dbReference type="InterPro" id="IPR024618">
    <property type="entry name" value="DUF3857"/>
</dbReference>
<evidence type="ECO:0000313" key="3">
    <source>
        <dbReference type="EMBL" id="SHK60692.1"/>
    </source>
</evidence>
<name>A0A1M6TUM4_9FLAO</name>
<reference evidence="4" key="3">
    <citation type="submission" date="2016-11" db="EMBL/GenBank/DDBJ databases">
        <authorList>
            <person name="Varghese N."/>
            <person name="Submissions S."/>
        </authorList>
    </citation>
    <scope>NUCLEOTIDE SEQUENCE [LARGE SCALE GENOMIC DNA]</scope>
    <source>
        <strain evidence="4">DSM 27989</strain>
    </source>
</reference>
<dbReference type="Proteomes" id="UP000650994">
    <property type="component" value="Unassembled WGS sequence"/>
</dbReference>
<reference evidence="2" key="1">
    <citation type="journal article" date="2014" name="Int. J. Syst. Evol. Microbiol.">
        <title>Complete genome of a new Firmicutes species belonging to the dominant human colonic microbiota ('Ruminococcus bicirculans') reveals two chromosomes and a selective capacity to utilize plant glucans.</title>
        <authorList>
            <consortium name="NISC Comparative Sequencing Program"/>
            <person name="Wegmann U."/>
            <person name="Louis P."/>
            <person name="Goesmann A."/>
            <person name="Henrissat B."/>
            <person name="Duncan S.H."/>
            <person name="Flint H.J."/>
        </authorList>
    </citation>
    <scope>NUCLEOTIDE SEQUENCE</scope>
    <source>
        <strain evidence="2">CGMCC 1.12707</strain>
    </source>
</reference>
<proteinExistence type="predicted"/>
<dbReference type="EMBL" id="FRBH01000002">
    <property type="protein sequence ID" value="SHK60692.1"/>
    <property type="molecule type" value="Genomic_DNA"/>
</dbReference>
<sequence>MTNQQDELYVIRKPEEWAKSLSDQQIIELTKETEFSKNILDEGRDYCYFLNKKFYVTKEQHTEYINMAYTLTDPANLEKASTYDIIIEENETFLIHRISVIRDGQLIDKLQDITIKVLDNENDSASGVISKSKKVNISIKDLRLYDILILEDAREKTFTEKDFVRKEYSRYIWVSPDSYWAYGKYEFELINNRDDEFEYRKNFFRDENGHLIETETGIIPLGTSYIQELNNYLNPTDPNREIFPYVDFATKSEWEKLSNFIYPYYEETINKANLEEFAPTLVEKLNEFDNIEDKIEYAIEYVQNHIYYIYNADEMSGHKPQEAEITFNNKQGDCKAKCILLKVVFDYLGLNSSIILLNYNTDFYLKYYLPSLLAFNHVIVKVEHQGETYYVDPTMRGEFGWLENRSFIYFCHYLEIKPNQTLQIRPSHKFPRFCIDEKVTININGNYGDLEAESIYRYNRANNMRRYFKNTNKREIVDSWNSFFYYSLNYNADRPEMDLREIFKDAVIEIVSDDKKRNELKIKYKARIENPYFTDRNTNERFLMYFDRNITKTNVRDYIHKDASFWHNFDSEKYEINLYTDQKIDVNEKYTVQESTINDDYFSYTSRKKIQNNGGSVYIEYNPTTNHEIKLDEFERFRNNHYIIADSNFGLGVDIIEAGIGNWMKFKMKKIFK</sequence>
<accession>A0A1M6TUM4</accession>
<reference evidence="5" key="4">
    <citation type="journal article" date="2019" name="Int. J. Syst. Evol. Microbiol.">
        <title>The Global Catalogue of Microorganisms (GCM) 10K type strain sequencing project: providing services to taxonomists for standard genome sequencing and annotation.</title>
        <authorList>
            <consortium name="The Broad Institute Genomics Platform"/>
            <consortium name="The Broad Institute Genome Sequencing Center for Infectious Disease"/>
            <person name="Wu L."/>
            <person name="Ma J."/>
        </authorList>
    </citation>
    <scope>NUCLEOTIDE SEQUENCE [LARGE SCALE GENOMIC DNA]</scope>
    <source>
        <strain evidence="5">CGMCC 1.12707</strain>
    </source>
</reference>
<dbReference type="STRING" id="1434701.SAMN05443634_10299"/>
<dbReference type="InterPro" id="IPR038765">
    <property type="entry name" value="Papain-like_cys_pep_sf"/>
</dbReference>
<organism evidence="3 4">
    <name type="scientific">Chishuiella changwenlii</name>
    <dbReference type="NCBI Taxonomy" id="1434701"/>
    <lineage>
        <taxon>Bacteria</taxon>
        <taxon>Pseudomonadati</taxon>
        <taxon>Bacteroidota</taxon>
        <taxon>Flavobacteriia</taxon>
        <taxon>Flavobacteriales</taxon>
        <taxon>Weeksellaceae</taxon>
        <taxon>Chishuiella</taxon>
    </lineage>
</organism>
<gene>
    <name evidence="2" type="ORF">GCM10010984_22160</name>
    <name evidence="3" type="ORF">SAMN05443634_10299</name>
</gene>
<evidence type="ECO:0000313" key="4">
    <source>
        <dbReference type="Proteomes" id="UP000184120"/>
    </source>
</evidence>
<dbReference type="RefSeq" id="WP_072929420.1">
    <property type="nucleotide sequence ID" value="NZ_BMFL01000014.1"/>
</dbReference>
<evidence type="ECO:0000259" key="1">
    <source>
        <dbReference type="Pfam" id="PF12969"/>
    </source>
</evidence>
<protein>
    <recommendedName>
        <fullName evidence="1">DUF3857 domain-containing protein</fullName>
    </recommendedName>
</protein>
<dbReference type="Proteomes" id="UP000184120">
    <property type="component" value="Unassembled WGS sequence"/>
</dbReference>
<dbReference type="EMBL" id="BMFL01000014">
    <property type="protein sequence ID" value="GGF04399.1"/>
    <property type="molecule type" value="Genomic_DNA"/>
</dbReference>
<feature type="domain" description="DUF3857" evidence="1">
    <location>
        <begin position="60"/>
        <end position="202"/>
    </location>
</feature>
<evidence type="ECO:0000313" key="5">
    <source>
        <dbReference type="Proteomes" id="UP000650994"/>
    </source>
</evidence>
<dbReference type="OrthoDB" id="98874at2"/>
<dbReference type="Pfam" id="PF12969">
    <property type="entry name" value="DUF3857"/>
    <property type="match status" value="1"/>
</dbReference>